<comment type="caution">
    <text evidence="2">The sequence shown here is derived from an EMBL/GenBank/DDBJ whole genome shotgun (WGS) entry which is preliminary data.</text>
</comment>
<keyword evidence="3" id="KW-1185">Reference proteome</keyword>
<dbReference type="eggNOG" id="ENOG5032D64">
    <property type="taxonomic scope" value="Bacteria"/>
</dbReference>
<dbReference type="STRING" id="1185766.SAMN05216224_101620"/>
<evidence type="ECO:0000259" key="1">
    <source>
        <dbReference type="Pfam" id="PF01402"/>
    </source>
</evidence>
<proteinExistence type="predicted"/>
<dbReference type="AlphaFoldDB" id="A0A074TDU7"/>
<reference evidence="2 3" key="1">
    <citation type="submission" date="2014-03" db="EMBL/GenBank/DDBJ databases">
        <title>The draft genome sequence of Thioclava dalianensis DLFJ1-1.</title>
        <authorList>
            <person name="Lai Q."/>
            <person name="Shao Z."/>
        </authorList>
    </citation>
    <scope>NUCLEOTIDE SEQUENCE [LARGE SCALE GENOMIC DNA]</scope>
    <source>
        <strain evidence="2 3">DLFJ1-1</strain>
    </source>
</reference>
<dbReference type="GO" id="GO:0006355">
    <property type="term" value="P:regulation of DNA-templated transcription"/>
    <property type="evidence" value="ECO:0007669"/>
    <property type="project" value="InterPro"/>
</dbReference>
<evidence type="ECO:0000313" key="3">
    <source>
        <dbReference type="Proteomes" id="UP000027725"/>
    </source>
</evidence>
<dbReference type="CDD" id="cd21631">
    <property type="entry name" value="RHH_CopG_NikR-like"/>
    <property type="match status" value="1"/>
</dbReference>
<dbReference type="InterPro" id="IPR002145">
    <property type="entry name" value="CopG"/>
</dbReference>
<accession>A0A074TDU7</accession>
<gene>
    <name evidence="2" type="ORF">DL1_01710</name>
</gene>
<dbReference type="OrthoDB" id="7869496at2"/>
<protein>
    <recommendedName>
        <fullName evidence="1">Ribbon-helix-helix protein CopG domain-containing protein</fullName>
    </recommendedName>
</protein>
<name>A0A074TDU7_9RHOB</name>
<dbReference type="Proteomes" id="UP000027725">
    <property type="component" value="Unassembled WGS sequence"/>
</dbReference>
<organism evidence="2 3">
    <name type="scientific">Thioclava dalianensis</name>
    <dbReference type="NCBI Taxonomy" id="1185766"/>
    <lineage>
        <taxon>Bacteria</taxon>
        <taxon>Pseudomonadati</taxon>
        <taxon>Pseudomonadota</taxon>
        <taxon>Alphaproteobacteria</taxon>
        <taxon>Rhodobacterales</taxon>
        <taxon>Paracoccaceae</taxon>
        <taxon>Thioclava</taxon>
    </lineage>
</organism>
<dbReference type="EMBL" id="JHEH01000010">
    <property type="protein sequence ID" value="KEP69864.1"/>
    <property type="molecule type" value="Genomic_DNA"/>
</dbReference>
<dbReference type="Pfam" id="PF01402">
    <property type="entry name" value="RHH_1"/>
    <property type="match status" value="1"/>
</dbReference>
<feature type="domain" description="Ribbon-helix-helix protein CopG" evidence="1">
    <location>
        <begin position="11"/>
        <end position="47"/>
    </location>
</feature>
<sequence>MLPGMMKHLSVTLQLPLDLIELIDAQARSEEIPPAEVMRRALRAALAPEPSFDLINRAAMSPEDAALQSALSVASGWLDLQNRLGQAGYVLRLGVAGDLGRLALHDRTSLQFLTALDEIGPTMDDLALRFRAPFPGIAAQPGARPPQTPRILPAWLRGRRDSA</sequence>
<evidence type="ECO:0000313" key="2">
    <source>
        <dbReference type="EMBL" id="KEP69864.1"/>
    </source>
</evidence>